<dbReference type="InterPro" id="IPR025714">
    <property type="entry name" value="Methyltranfer_dom"/>
</dbReference>
<accession>A0A5S3PP34</accession>
<dbReference type="SUPFAM" id="SSF53335">
    <property type="entry name" value="S-adenosyl-L-methionine-dependent methyltransferases"/>
    <property type="match status" value="1"/>
</dbReference>
<dbReference type="PANTHER" id="PTHR43861">
    <property type="entry name" value="TRANS-ACONITATE 2-METHYLTRANSFERASE-RELATED"/>
    <property type="match status" value="1"/>
</dbReference>
<reference evidence="2 3" key="1">
    <citation type="submission" date="2019-05" db="EMBL/GenBank/DDBJ databases">
        <authorList>
            <person name="Zhang J.-Y."/>
            <person name="Feg X."/>
            <person name="Du Z.-J."/>
        </authorList>
    </citation>
    <scope>NUCLEOTIDE SEQUENCE [LARGE SCALE GENOMIC DNA]</scope>
    <source>
        <strain evidence="2 3">RZ26</strain>
    </source>
</reference>
<protein>
    <submittedName>
        <fullName evidence="2">Methyltransferase domain-containing protein</fullName>
    </submittedName>
</protein>
<keyword evidence="2" id="KW-0808">Transferase</keyword>
<dbReference type="Gene3D" id="3.40.50.150">
    <property type="entry name" value="Vaccinia Virus protein VP39"/>
    <property type="match status" value="1"/>
</dbReference>
<dbReference type="AlphaFoldDB" id="A0A5S3PP34"/>
<gene>
    <name evidence="2" type="ORF">FEE95_16290</name>
</gene>
<dbReference type="OrthoDB" id="9777830at2"/>
<dbReference type="GO" id="GO:0032259">
    <property type="term" value="P:methylation"/>
    <property type="evidence" value="ECO:0007669"/>
    <property type="project" value="UniProtKB-KW"/>
</dbReference>
<name>A0A5S3PP34_9FLAO</name>
<dbReference type="InterPro" id="IPR029063">
    <property type="entry name" value="SAM-dependent_MTases_sf"/>
</dbReference>
<sequence>MQVLTEEKAYILGADEEELFRLGVQHQVWAEEAQRGWRLANFSAGQTFLDLGCGPGYCTKELSFLAGEKGKVIAIDKSEKYIKFLDSIAQQYNLNIETIHGDFGEMKLQPNSLDAMYCRWALAWIPNPKEILKKVSTALKPGGRMVIQEYYDWGLLQTEPRKEALAKAICMALKSFKDSDNEIDIGRHLPTILPEIGMKVIGLRPMAKIATPKNGVWQWPKTFFQSYFPRLIPQKYLTPEEVNEALLDLEELEKIDGATICPCLMVEVIAEKI</sequence>
<keyword evidence="3" id="KW-1185">Reference proteome</keyword>
<comment type="caution">
    <text evidence="2">The sequence shown here is derived from an EMBL/GenBank/DDBJ whole genome shotgun (WGS) entry which is preliminary data.</text>
</comment>
<dbReference type="EMBL" id="VATY01000003">
    <property type="protein sequence ID" value="TMM56183.1"/>
    <property type="molecule type" value="Genomic_DNA"/>
</dbReference>
<evidence type="ECO:0000259" key="1">
    <source>
        <dbReference type="Pfam" id="PF13847"/>
    </source>
</evidence>
<evidence type="ECO:0000313" key="3">
    <source>
        <dbReference type="Proteomes" id="UP000310314"/>
    </source>
</evidence>
<feature type="domain" description="Methyltransferase" evidence="1">
    <location>
        <begin position="44"/>
        <end position="167"/>
    </location>
</feature>
<dbReference type="Proteomes" id="UP000310314">
    <property type="component" value="Unassembled WGS sequence"/>
</dbReference>
<dbReference type="CDD" id="cd02440">
    <property type="entry name" value="AdoMet_MTases"/>
    <property type="match status" value="1"/>
</dbReference>
<dbReference type="Pfam" id="PF13847">
    <property type="entry name" value="Methyltransf_31"/>
    <property type="match status" value="1"/>
</dbReference>
<dbReference type="GO" id="GO:0008168">
    <property type="term" value="F:methyltransferase activity"/>
    <property type="evidence" value="ECO:0007669"/>
    <property type="project" value="UniProtKB-KW"/>
</dbReference>
<keyword evidence="2" id="KW-0489">Methyltransferase</keyword>
<proteinExistence type="predicted"/>
<evidence type="ECO:0000313" key="2">
    <source>
        <dbReference type="EMBL" id="TMM56183.1"/>
    </source>
</evidence>
<organism evidence="2 3">
    <name type="scientific">Maribacter algarum</name>
    <name type="common">ex Zhang et al. 2020</name>
    <dbReference type="NCBI Taxonomy" id="2578118"/>
    <lineage>
        <taxon>Bacteria</taxon>
        <taxon>Pseudomonadati</taxon>
        <taxon>Bacteroidota</taxon>
        <taxon>Flavobacteriia</taxon>
        <taxon>Flavobacteriales</taxon>
        <taxon>Flavobacteriaceae</taxon>
        <taxon>Maribacter</taxon>
    </lineage>
</organism>
<dbReference type="PANTHER" id="PTHR43861:SF1">
    <property type="entry name" value="TRANS-ACONITATE 2-METHYLTRANSFERASE"/>
    <property type="match status" value="1"/>
</dbReference>